<dbReference type="GO" id="GO:0003677">
    <property type="term" value="F:DNA binding"/>
    <property type="evidence" value="ECO:0007669"/>
    <property type="project" value="UniProtKB-KW"/>
</dbReference>
<organism evidence="4 5">
    <name type="scientific">Fusarium beomiforme</name>
    <dbReference type="NCBI Taxonomy" id="44412"/>
    <lineage>
        <taxon>Eukaryota</taxon>
        <taxon>Fungi</taxon>
        <taxon>Dikarya</taxon>
        <taxon>Ascomycota</taxon>
        <taxon>Pezizomycotina</taxon>
        <taxon>Sordariomycetes</taxon>
        <taxon>Hypocreomycetidae</taxon>
        <taxon>Hypocreales</taxon>
        <taxon>Nectriaceae</taxon>
        <taxon>Fusarium</taxon>
        <taxon>Fusarium burgessii species complex</taxon>
    </lineage>
</organism>
<dbReference type="EMBL" id="PVQB02000294">
    <property type="protein sequence ID" value="KAF4339211.1"/>
    <property type="molecule type" value="Genomic_DNA"/>
</dbReference>
<keyword evidence="2" id="KW-0539">Nucleus</keyword>
<feature type="domain" description="HTH CENPB-type" evidence="3">
    <location>
        <begin position="48"/>
        <end position="118"/>
    </location>
</feature>
<dbReference type="InterPro" id="IPR007889">
    <property type="entry name" value="HTH_Psq"/>
</dbReference>
<evidence type="ECO:0000256" key="2">
    <source>
        <dbReference type="ARBA" id="ARBA00023242"/>
    </source>
</evidence>
<protein>
    <recommendedName>
        <fullName evidence="3">HTH CENPB-type domain-containing protein</fullName>
    </recommendedName>
</protein>
<dbReference type="SMART" id="SM00674">
    <property type="entry name" value="CENPB"/>
    <property type="match status" value="1"/>
</dbReference>
<dbReference type="InterPro" id="IPR009057">
    <property type="entry name" value="Homeodomain-like_sf"/>
</dbReference>
<reference evidence="4" key="2">
    <citation type="submission" date="2020-02" db="EMBL/GenBank/DDBJ databases">
        <title>Identification and distribution of gene clusters putatively required for synthesis of sphingolipid metabolism inhibitors in phylogenetically diverse species of the filamentous fungus Fusarium.</title>
        <authorList>
            <person name="Kim H.-S."/>
            <person name="Busman M."/>
            <person name="Brown D.W."/>
            <person name="Divon H."/>
            <person name="Uhlig S."/>
            <person name="Proctor R.H."/>
        </authorList>
    </citation>
    <scope>NUCLEOTIDE SEQUENCE</scope>
    <source>
        <strain evidence="4">NRRL 25174</strain>
    </source>
</reference>
<evidence type="ECO:0000259" key="3">
    <source>
        <dbReference type="PROSITE" id="PS51253"/>
    </source>
</evidence>
<dbReference type="OrthoDB" id="5396311at2759"/>
<dbReference type="AlphaFoldDB" id="A0A9P5AIF9"/>
<proteinExistence type="predicted"/>
<accession>A0A9P5AIF9</accession>
<comment type="caution">
    <text evidence="4">The sequence shown here is derived from an EMBL/GenBank/DDBJ whole genome shotgun (WGS) entry which is preliminary data.</text>
</comment>
<dbReference type="InterPro" id="IPR006600">
    <property type="entry name" value="HTH_CenpB_DNA-bd_dom"/>
</dbReference>
<dbReference type="Pfam" id="PF05225">
    <property type="entry name" value="HTH_psq"/>
    <property type="match status" value="1"/>
</dbReference>
<sequence>MTKFTERDMSAALQMVADGISINKAAQACGINRSTLQDRIKGATTPKQAHEHRQKLSAIQERKLRDWIMVQADLGCPVSHQQVRHFANQIAVRNGFPDGVGKHWLQSFMDRNEDVKTLPGKRMDSERYNGASTEHIKAFFMLLMMLAIRIVKQKNRYNVDEVGMIEGIGLNGLFLGHKDKKALKRAYRKFLSDLASIADSSHIGKITFLYTYDKARKEAITKLNALAGWKATGLWPVNLAKVLMNPMVTQTPETPAPAVTAISPAKEKNFSLPKTPKSSVQLRRSLQAVPAAVSADSTARLLFRKIRIYFGNHNPFGAHLLDSPTRPTPQEVRVNDHTWVARLAEEFRHPLFFGAFVPYRRHALELLVELVNGCTEPEFISEVAAVSSTIAPRLVKNLPWAHDERKGARVRIWEITKHFWIELTVHSSSQVWLTAAEAVTCIISTEMFPSP</sequence>
<dbReference type="Gene3D" id="1.10.10.60">
    <property type="entry name" value="Homeodomain-like"/>
    <property type="match status" value="1"/>
</dbReference>
<dbReference type="SUPFAM" id="SSF46689">
    <property type="entry name" value="Homeodomain-like"/>
    <property type="match status" value="1"/>
</dbReference>
<name>A0A9P5AIF9_9HYPO</name>
<keyword evidence="1" id="KW-0238">DNA-binding</keyword>
<dbReference type="Pfam" id="PF03221">
    <property type="entry name" value="HTH_Tnp_Tc5"/>
    <property type="match status" value="1"/>
</dbReference>
<gene>
    <name evidence="4" type="ORF">FBEOM_6870</name>
</gene>
<evidence type="ECO:0000313" key="5">
    <source>
        <dbReference type="Proteomes" id="UP000730481"/>
    </source>
</evidence>
<dbReference type="Proteomes" id="UP000730481">
    <property type="component" value="Unassembled WGS sequence"/>
</dbReference>
<evidence type="ECO:0000313" key="4">
    <source>
        <dbReference type="EMBL" id="KAF4339211.1"/>
    </source>
</evidence>
<reference evidence="4" key="1">
    <citation type="journal article" date="2017" name="Mycologia">
        <title>Fusarium algeriense, sp. nov., a novel toxigenic crown rot pathogen of durum wheat from Algeria is nested in the Fusarium burgessii species complex.</title>
        <authorList>
            <person name="Laraba I."/>
            <person name="Keddad A."/>
            <person name="Boureghda H."/>
            <person name="Abdallah N."/>
            <person name="Vaughan M.M."/>
            <person name="Proctor R.H."/>
            <person name="Busman M."/>
            <person name="O'Donnell K."/>
        </authorList>
    </citation>
    <scope>NUCLEOTIDE SEQUENCE</scope>
    <source>
        <strain evidence="4">NRRL 25174</strain>
    </source>
</reference>
<evidence type="ECO:0000256" key="1">
    <source>
        <dbReference type="ARBA" id="ARBA00023125"/>
    </source>
</evidence>
<dbReference type="PROSITE" id="PS51253">
    <property type="entry name" value="HTH_CENPB"/>
    <property type="match status" value="1"/>
</dbReference>
<keyword evidence="5" id="KW-1185">Reference proteome</keyword>